<reference evidence="22" key="2">
    <citation type="journal article" date="2014" name="Nat. Commun.">
        <title>The cavefish genome reveals candidate genes for eye loss.</title>
        <authorList>
            <person name="McGaugh S.E."/>
            <person name="Gross J.B."/>
            <person name="Aken B."/>
            <person name="Blin M."/>
            <person name="Borowsky R."/>
            <person name="Chalopin D."/>
            <person name="Hinaux H."/>
            <person name="Jeffery W.R."/>
            <person name="Keene A."/>
            <person name="Ma L."/>
            <person name="Minx P."/>
            <person name="Murphy D."/>
            <person name="O'Quin K.E."/>
            <person name="Retaux S."/>
            <person name="Rohner N."/>
            <person name="Searle S.M."/>
            <person name="Stahl B.A."/>
            <person name="Tabin C."/>
            <person name="Volff J.N."/>
            <person name="Yoshizawa M."/>
            <person name="Warren W.C."/>
        </authorList>
    </citation>
    <scope>NUCLEOTIDE SEQUENCE [LARGE SCALE GENOMIC DNA]</scope>
    <source>
        <strain evidence="22">female</strain>
    </source>
</reference>
<evidence type="ECO:0000256" key="2">
    <source>
        <dbReference type="ARBA" id="ARBA00004245"/>
    </source>
</evidence>
<dbReference type="HOGENOM" id="CLU_1735509_0_0_1"/>
<dbReference type="Pfam" id="PF00611">
    <property type="entry name" value="FCH"/>
    <property type="match status" value="1"/>
</dbReference>
<name>W5K0A5_ASTMX</name>
<evidence type="ECO:0000256" key="14">
    <source>
        <dbReference type="ARBA" id="ARBA00023228"/>
    </source>
</evidence>
<dbReference type="PROSITE" id="PS51741">
    <property type="entry name" value="F_BAR"/>
    <property type="match status" value="1"/>
</dbReference>
<keyword evidence="10 16" id="KW-0175">Coiled coil</keyword>
<keyword evidence="13" id="KW-0206">Cytoskeleton</keyword>
<evidence type="ECO:0000256" key="5">
    <source>
        <dbReference type="ARBA" id="ARBA00009426"/>
    </source>
</evidence>
<dbReference type="CDD" id="cd07653">
    <property type="entry name" value="F-BAR_CIP4-like"/>
    <property type="match status" value="1"/>
</dbReference>
<dbReference type="CDD" id="cd11628">
    <property type="entry name" value="HR1_CIP4_FNBP1L"/>
    <property type="match status" value="1"/>
</dbReference>
<dbReference type="InterPro" id="IPR001060">
    <property type="entry name" value="FCH_dom"/>
</dbReference>
<dbReference type="GO" id="GO:0005938">
    <property type="term" value="C:cell cortex"/>
    <property type="evidence" value="ECO:0007669"/>
    <property type="project" value="UniProtKB-SubCell"/>
</dbReference>
<dbReference type="InterPro" id="IPR031160">
    <property type="entry name" value="F_BAR_dom"/>
</dbReference>
<evidence type="ECO:0000256" key="15">
    <source>
        <dbReference type="PROSITE-ProRule" id="PRU00192"/>
    </source>
</evidence>
<dbReference type="InterPro" id="IPR001452">
    <property type="entry name" value="SH3_domain"/>
</dbReference>
<evidence type="ECO:0000313" key="21">
    <source>
        <dbReference type="Ensembl" id="ENSAMXP00000001015.2"/>
    </source>
</evidence>
<evidence type="ECO:0000256" key="1">
    <source>
        <dbReference type="ARBA" id="ARBA00004236"/>
    </source>
</evidence>
<evidence type="ECO:0000256" key="9">
    <source>
        <dbReference type="ARBA" id="ARBA00022583"/>
    </source>
</evidence>
<dbReference type="Gene3D" id="1.20.1270.60">
    <property type="entry name" value="Arfaptin homology (AH) domain/BAR domain"/>
    <property type="match status" value="1"/>
</dbReference>
<dbReference type="Bgee" id="ENSAMXG00000031310">
    <property type="expression patterns" value="Expressed in zone of skin and 14 other cell types or tissues"/>
</dbReference>
<evidence type="ECO:0000256" key="7">
    <source>
        <dbReference type="ARBA" id="ARBA00022475"/>
    </source>
</evidence>
<evidence type="ECO:0000256" key="10">
    <source>
        <dbReference type="ARBA" id="ARBA00023054"/>
    </source>
</evidence>
<evidence type="ECO:0000256" key="4">
    <source>
        <dbReference type="ARBA" id="ARBA00004544"/>
    </source>
</evidence>
<protein>
    <submittedName>
        <fullName evidence="21">Thyroid hormone receptor interactor 10a</fullName>
    </submittedName>
</protein>
<keyword evidence="8" id="KW-0963">Cytoplasm</keyword>
<dbReference type="InterPro" id="IPR057870">
    <property type="entry name" value="HR1_TOCA"/>
</dbReference>
<dbReference type="GeneTree" id="ENSGT00950000183047"/>
<dbReference type="Proteomes" id="UP000018467">
    <property type="component" value="Unassembled WGS sequence"/>
</dbReference>
<dbReference type="PROSITE" id="PS50002">
    <property type="entry name" value="SH3"/>
    <property type="match status" value="1"/>
</dbReference>
<dbReference type="FunFam" id="2.30.30.40:FF:000017">
    <property type="entry name" value="Formin-binding protein 1-like isoform 1"/>
    <property type="match status" value="1"/>
</dbReference>
<accession>W5K0A5</accession>
<keyword evidence="22" id="KW-1185">Reference proteome</keyword>
<organism evidence="21 22">
    <name type="scientific">Astyanax mexicanus</name>
    <name type="common">Blind cave fish</name>
    <name type="synonym">Astyanax fasciatus mexicanus</name>
    <dbReference type="NCBI Taxonomy" id="7994"/>
    <lineage>
        <taxon>Eukaryota</taxon>
        <taxon>Metazoa</taxon>
        <taxon>Chordata</taxon>
        <taxon>Craniata</taxon>
        <taxon>Vertebrata</taxon>
        <taxon>Euteleostomi</taxon>
        <taxon>Actinopterygii</taxon>
        <taxon>Neopterygii</taxon>
        <taxon>Teleostei</taxon>
        <taxon>Ostariophysi</taxon>
        <taxon>Characiformes</taxon>
        <taxon>Characoidei</taxon>
        <taxon>Acestrorhamphidae</taxon>
        <taxon>Acestrorhamphinae</taxon>
        <taxon>Astyanax</taxon>
    </lineage>
</organism>
<dbReference type="PROSITE" id="PS51860">
    <property type="entry name" value="REM_1"/>
    <property type="match status" value="1"/>
</dbReference>
<reference evidence="21" key="4">
    <citation type="submission" date="2025-09" db="UniProtKB">
        <authorList>
            <consortium name="Ensembl"/>
        </authorList>
    </citation>
    <scope>IDENTIFICATION</scope>
</reference>
<keyword evidence="12" id="KW-0472">Membrane</keyword>
<keyword evidence="14" id="KW-0458">Lysosome</keyword>
<dbReference type="FunFam" id="1.20.1270.60:FF:000002">
    <property type="entry name" value="Formin-binding protein 1-like isoform 1"/>
    <property type="match status" value="1"/>
</dbReference>
<dbReference type="PANTHER" id="PTHR15735:SF17">
    <property type="entry name" value="CDC42-INTERACTING PROTEIN 4"/>
    <property type="match status" value="1"/>
</dbReference>
<dbReference type="Pfam" id="PF25610">
    <property type="entry name" value="HR1_TOCA"/>
    <property type="match status" value="1"/>
</dbReference>
<feature type="domain" description="SH3" evidence="18">
    <location>
        <begin position="474"/>
        <end position="535"/>
    </location>
</feature>
<evidence type="ECO:0000259" key="18">
    <source>
        <dbReference type="PROSITE" id="PS50002"/>
    </source>
</evidence>
<dbReference type="CDD" id="cd11911">
    <property type="entry name" value="SH3_CIP4-like"/>
    <property type="match status" value="1"/>
</dbReference>
<keyword evidence="11" id="KW-0446">Lipid-binding</keyword>
<dbReference type="Gene3D" id="6.10.140.470">
    <property type="match status" value="1"/>
</dbReference>
<keyword evidence="9" id="KW-0254">Endocytosis</keyword>
<dbReference type="GO" id="GO:0006897">
    <property type="term" value="P:endocytosis"/>
    <property type="evidence" value="ECO:0007669"/>
    <property type="project" value="UniProtKB-KW"/>
</dbReference>
<evidence type="ECO:0000256" key="17">
    <source>
        <dbReference type="SAM" id="Coils"/>
    </source>
</evidence>
<dbReference type="GO" id="GO:0005764">
    <property type="term" value="C:lysosome"/>
    <property type="evidence" value="ECO:0007669"/>
    <property type="project" value="UniProtKB-SubCell"/>
</dbReference>
<evidence type="ECO:0000259" key="20">
    <source>
        <dbReference type="PROSITE" id="PS51860"/>
    </source>
</evidence>
<dbReference type="GO" id="GO:0005856">
    <property type="term" value="C:cytoskeleton"/>
    <property type="evidence" value="ECO:0007669"/>
    <property type="project" value="UniProtKB-SubCell"/>
</dbReference>
<dbReference type="InterPro" id="IPR011072">
    <property type="entry name" value="HR1_rho-bd"/>
</dbReference>
<dbReference type="InterPro" id="IPR027267">
    <property type="entry name" value="AH/BAR_dom_sf"/>
</dbReference>
<evidence type="ECO:0000256" key="6">
    <source>
        <dbReference type="ARBA" id="ARBA00022443"/>
    </source>
</evidence>
<keyword evidence="7" id="KW-1003">Cell membrane</keyword>
<dbReference type="AlphaFoldDB" id="W5K0A5"/>
<dbReference type="PANTHER" id="PTHR15735">
    <property type="entry name" value="FCH AND DOUBLE SH3 DOMAINS PROTEIN"/>
    <property type="match status" value="1"/>
</dbReference>
<proteinExistence type="inferred from homology"/>
<dbReference type="GO" id="GO:0005886">
    <property type="term" value="C:plasma membrane"/>
    <property type="evidence" value="ECO:0007669"/>
    <property type="project" value="UniProtKB-SubCell"/>
</dbReference>
<evidence type="ECO:0000256" key="8">
    <source>
        <dbReference type="ARBA" id="ARBA00022490"/>
    </source>
</evidence>
<dbReference type="Ensembl" id="ENSAMXT00000001015.2">
    <property type="protein sequence ID" value="ENSAMXP00000001015.2"/>
    <property type="gene ID" value="ENSAMXG00000031310.1"/>
</dbReference>
<keyword evidence="6 15" id="KW-0728">SH3 domain</keyword>
<evidence type="ECO:0000256" key="12">
    <source>
        <dbReference type="ARBA" id="ARBA00023136"/>
    </source>
</evidence>
<dbReference type="Gene3D" id="2.30.30.40">
    <property type="entry name" value="SH3 Domains"/>
    <property type="match status" value="1"/>
</dbReference>
<evidence type="ECO:0000256" key="13">
    <source>
        <dbReference type="ARBA" id="ARBA00023212"/>
    </source>
</evidence>
<dbReference type="GO" id="GO:0008289">
    <property type="term" value="F:lipid binding"/>
    <property type="evidence" value="ECO:0007669"/>
    <property type="project" value="UniProtKB-KW"/>
</dbReference>
<evidence type="ECO:0000259" key="19">
    <source>
        <dbReference type="PROSITE" id="PS51741"/>
    </source>
</evidence>
<comment type="similarity">
    <text evidence="5">Belongs to the FNBP1 family.</text>
</comment>
<reference evidence="22" key="1">
    <citation type="submission" date="2013-03" db="EMBL/GenBank/DDBJ databases">
        <authorList>
            <person name="Jeffery W."/>
            <person name="Warren W."/>
            <person name="Wilson R.K."/>
        </authorList>
    </citation>
    <scope>NUCLEOTIDE SEQUENCE</scope>
    <source>
        <strain evidence="22">female</strain>
    </source>
</reference>
<sequence length="536" mass="61795">MVWALLSLQDQYDVIEKHTQSGLDLVEKYVKFVKERTEIEQNYAKQLRNLSKKYCPKRGSKEEQECRFSNHQSFLDILNEMNDYAGQRELIAENMMMNICIELTKYLQELKLERKTHLSDGKKAQQSLESTYKQLDNSKKRFEREWREAEKTAQYAEKTDQDINATKADVEKAKQQAHMRMHIAEECKNDYAAQLQKYNKEQNQFYFTDMPLIFNKLQDMDEKRVRKLAQTYILFADTERHVMPIIGKCLEGITRAGTNVNEKNDSLVLIEQHKSGFERPGDLEFEDYSQGINRASSDSSLGTPKGPLDLLGKNKSKPFWLFSKKSKVGTLDFGHLPPEQRRKRLQQKIDDISKELQKELDQSEALGKMKDVYEKNPQMGDPACLAPQINQTTQNIERLRGELNKYEVLQQKHTIKYLSVYTLNQTHTVLTLLSLFSLSSRSPDGAHSDESTPDASQAIYAEFDDDFEEEEMSSPIGQCTALYNFPGSSEGTISMQEGEVLAVVEEDKGDGWTRVRRNNGDEGYIPTSYATINLNK</sequence>
<dbReference type="InterPro" id="IPR057871">
    <property type="entry name" value="HR1_CIP4_FNBP1L"/>
</dbReference>
<dbReference type="SMART" id="SM00055">
    <property type="entry name" value="FCH"/>
    <property type="match status" value="1"/>
</dbReference>
<dbReference type="SMART" id="SM00326">
    <property type="entry name" value="SH3"/>
    <property type="match status" value="1"/>
</dbReference>
<dbReference type="eggNOG" id="KOG3565">
    <property type="taxonomic scope" value="Eukaryota"/>
</dbReference>
<feature type="coiled-coil region" evidence="17">
    <location>
        <begin position="125"/>
        <end position="204"/>
    </location>
</feature>
<comment type="subcellular location">
    <subcellularLocation>
        <location evidence="1">Cell membrane</location>
    </subcellularLocation>
    <subcellularLocation>
        <location evidence="4">Cytoplasm</location>
        <location evidence="4">Cell cortex</location>
    </subcellularLocation>
    <subcellularLocation>
        <location evidence="2">Cytoplasm</location>
        <location evidence="2">Cytoskeleton</location>
    </subcellularLocation>
    <subcellularLocation>
        <location evidence="3">Lysosome</location>
    </subcellularLocation>
</comment>
<feature type="domain" description="F-BAR" evidence="19">
    <location>
        <begin position="1"/>
        <end position="265"/>
    </location>
</feature>
<dbReference type="SUPFAM" id="SSF50044">
    <property type="entry name" value="SH3-domain"/>
    <property type="match status" value="1"/>
</dbReference>
<evidence type="ECO:0000256" key="3">
    <source>
        <dbReference type="ARBA" id="ARBA00004371"/>
    </source>
</evidence>
<evidence type="ECO:0000313" key="22">
    <source>
        <dbReference type="Proteomes" id="UP000018467"/>
    </source>
</evidence>
<evidence type="ECO:0000256" key="11">
    <source>
        <dbReference type="ARBA" id="ARBA00023121"/>
    </source>
</evidence>
<dbReference type="InterPro" id="IPR036028">
    <property type="entry name" value="SH3-like_dom_sf"/>
</dbReference>
<reference evidence="21" key="3">
    <citation type="submission" date="2025-08" db="UniProtKB">
        <authorList>
            <consortium name="Ensembl"/>
        </authorList>
    </citation>
    <scope>IDENTIFICATION</scope>
</reference>
<evidence type="ECO:0000256" key="16">
    <source>
        <dbReference type="PROSITE-ProRule" id="PRU01077"/>
    </source>
</evidence>
<dbReference type="Pfam" id="PF00018">
    <property type="entry name" value="SH3_1"/>
    <property type="match status" value="1"/>
</dbReference>
<dbReference type="SUPFAM" id="SSF103657">
    <property type="entry name" value="BAR/IMD domain-like"/>
    <property type="match status" value="1"/>
</dbReference>
<dbReference type="GO" id="GO:0007165">
    <property type="term" value="P:signal transduction"/>
    <property type="evidence" value="ECO:0007669"/>
    <property type="project" value="InterPro"/>
</dbReference>
<feature type="domain" description="REM-1" evidence="20">
    <location>
        <begin position="335"/>
        <end position="412"/>
    </location>
</feature>